<organism evidence="2 3">
    <name type="scientific">Yeguia hominis</name>
    <dbReference type="NCBI Taxonomy" id="2763662"/>
    <lineage>
        <taxon>Bacteria</taxon>
        <taxon>Bacillati</taxon>
        <taxon>Bacillota</taxon>
        <taxon>Clostridia</taxon>
        <taxon>Eubacteriales</taxon>
        <taxon>Yeguiaceae</taxon>
        <taxon>Yeguia</taxon>
    </lineage>
</organism>
<dbReference type="AlphaFoldDB" id="A0A926D7J4"/>
<dbReference type="PANTHER" id="PTHR30383:SF5">
    <property type="entry name" value="SGNH HYDROLASE-TYPE ESTERASE DOMAIN-CONTAINING PROTEIN"/>
    <property type="match status" value="1"/>
</dbReference>
<dbReference type="InterPro" id="IPR013830">
    <property type="entry name" value="SGNH_hydro"/>
</dbReference>
<dbReference type="GO" id="GO:0004622">
    <property type="term" value="F:phosphatidylcholine lysophospholipase activity"/>
    <property type="evidence" value="ECO:0007669"/>
    <property type="project" value="TreeGrafter"/>
</dbReference>
<keyword evidence="3" id="KW-1185">Reference proteome</keyword>
<evidence type="ECO:0000313" key="3">
    <source>
        <dbReference type="Proteomes" id="UP000651482"/>
    </source>
</evidence>
<accession>A0A926D7J4</accession>
<dbReference type="InterPro" id="IPR051532">
    <property type="entry name" value="Ester_Hydrolysis_Enzymes"/>
</dbReference>
<protein>
    <submittedName>
        <fullName evidence="2">SGNH/GDSL hydrolase family protein</fullName>
    </submittedName>
</protein>
<dbReference type="EMBL" id="JACRSN010000002">
    <property type="protein sequence ID" value="MBC8532809.1"/>
    <property type="molecule type" value="Genomic_DNA"/>
</dbReference>
<dbReference type="InterPro" id="IPR036514">
    <property type="entry name" value="SGNH_hydro_sf"/>
</dbReference>
<sequence>MPSICIFGDSVSKGVVFDAARRKYQSLKDSFANLFCSTTSVPVTNYSKFGCTISKGQELIRRHAEELCGYDCVILEFGGNDCDFNWAEISADPDGVHLPKTPLKEFEQRYINIFEEIRKKGGRPVLLSLPPIEPVRYFHWISQGLNADNILRWLGDVHRIYRYHELYNMTVCRLALKEQVPMVDIRSAFLLDRNYSALLCEDGIHPNQKGHDLIYHTIHSDYATRLRPLLER</sequence>
<dbReference type="PANTHER" id="PTHR30383">
    <property type="entry name" value="THIOESTERASE 1/PROTEASE 1/LYSOPHOSPHOLIPASE L1"/>
    <property type="match status" value="1"/>
</dbReference>
<proteinExistence type="predicted"/>
<dbReference type="SUPFAM" id="SSF52266">
    <property type="entry name" value="SGNH hydrolase"/>
    <property type="match status" value="1"/>
</dbReference>
<dbReference type="RefSeq" id="WP_249318046.1">
    <property type="nucleotide sequence ID" value="NZ_JACRSN010000002.1"/>
</dbReference>
<name>A0A926D7J4_9FIRM</name>
<dbReference type="Proteomes" id="UP000651482">
    <property type="component" value="Unassembled WGS sequence"/>
</dbReference>
<gene>
    <name evidence="2" type="ORF">IAG03_02080</name>
</gene>
<dbReference type="CDD" id="cd00229">
    <property type="entry name" value="SGNH_hydrolase"/>
    <property type="match status" value="1"/>
</dbReference>
<reference evidence="2" key="1">
    <citation type="submission" date="2020-08" db="EMBL/GenBank/DDBJ databases">
        <title>Genome public.</title>
        <authorList>
            <person name="Liu C."/>
            <person name="Sun Q."/>
        </authorList>
    </citation>
    <scope>NUCLEOTIDE SEQUENCE</scope>
    <source>
        <strain evidence="2">NSJ-40</strain>
    </source>
</reference>
<feature type="domain" description="SGNH hydrolase-type esterase" evidence="1">
    <location>
        <begin position="6"/>
        <end position="213"/>
    </location>
</feature>
<evidence type="ECO:0000313" key="2">
    <source>
        <dbReference type="EMBL" id="MBC8532809.1"/>
    </source>
</evidence>
<dbReference type="Pfam" id="PF13472">
    <property type="entry name" value="Lipase_GDSL_2"/>
    <property type="match status" value="1"/>
</dbReference>
<evidence type="ECO:0000259" key="1">
    <source>
        <dbReference type="Pfam" id="PF13472"/>
    </source>
</evidence>
<dbReference type="Gene3D" id="3.40.50.1110">
    <property type="entry name" value="SGNH hydrolase"/>
    <property type="match status" value="1"/>
</dbReference>
<comment type="caution">
    <text evidence="2">The sequence shown here is derived from an EMBL/GenBank/DDBJ whole genome shotgun (WGS) entry which is preliminary data.</text>
</comment>
<keyword evidence="2" id="KW-0378">Hydrolase</keyword>